<dbReference type="Gene3D" id="3.40.50.300">
    <property type="entry name" value="P-loop containing nucleotide triphosphate hydrolases"/>
    <property type="match status" value="1"/>
</dbReference>
<dbReference type="PROSITE" id="PS51192">
    <property type="entry name" value="HELICASE_ATP_BIND_1"/>
    <property type="match status" value="1"/>
</dbReference>
<dbReference type="SUPFAM" id="SSF52540">
    <property type="entry name" value="P-loop containing nucleoside triphosphate hydrolases"/>
    <property type="match status" value="2"/>
</dbReference>
<feature type="domain" description="Helicase ATP-binding" evidence="4">
    <location>
        <begin position="624"/>
        <end position="788"/>
    </location>
</feature>
<dbReference type="EMBL" id="CP017812">
    <property type="protein sequence ID" value="AOZ72779.1"/>
    <property type="molecule type" value="Genomic_DNA"/>
</dbReference>
<evidence type="ECO:0000256" key="1">
    <source>
        <dbReference type="ARBA" id="ARBA00022801"/>
    </source>
</evidence>
<keyword evidence="2" id="KW-0862">Zinc</keyword>
<dbReference type="InterPro" id="IPR000330">
    <property type="entry name" value="SNF2_N"/>
</dbReference>
<dbReference type="InterPro" id="IPR001650">
    <property type="entry name" value="Helicase_C-like"/>
</dbReference>
<dbReference type="PROSITE" id="PS51194">
    <property type="entry name" value="HELICASE_CTER"/>
    <property type="match status" value="1"/>
</dbReference>
<dbReference type="GO" id="GO:0008270">
    <property type="term" value="F:zinc ion binding"/>
    <property type="evidence" value="ECO:0007669"/>
    <property type="project" value="UniProtKB-KW"/>
</dbReference>
<reference evidence="6 7" key="1">
    <citation type="submission" date="2016-10" db="EMBL/GenBank/DDBJ databases">
        <title>Actinomyces aegypiusis sp. nov., isolated from the Aegypius monachus in Qinghai Tibet Plateau China.</title>
        <authorList>
            <person name="Wang Y."/>
        </authorList>
    </citation>
    <scope>NUCLEOTIDE SEQUENCE [LARGE SCALE GENOMIC DNA]</scope>
    <source>
        <strain evidence="6 7">VUL4_3</strain>
    </source>
</reference>
<organism evidence="6 7">
    <name type="scientific">Boudabousia tangfeifanii</name>
    <dbReference type="NCBI Taxonomy" id="1912795"/>
    <lineage>
        <taxon>Bacteria</taxon>
        <taxon>Bacillati</taxon>
        <taxon>Actinomycetota</taxon>
        <taxon>Actinomycetes</taxon>
        <taxon>Actinomycetales</taxon>
        <taxon>Actinomycetaceae</taxon>
        <taxon>Boudabousia</taxon>
    </lineage>
</organism>
<keyword evidence="1" id="KW-0378">Hydrolase</keyword>
<feature type="domain" description="SWIM-type" evidence="3">
    <location>
        <begin position="71"/>
        <end position="106"/>
    </location>
</feature>
<proteinExistence type="predicted"/>
<dbReference type="InterPro" id="IPR027417">
    <property type="entry name" value="P-loop_NTPase"/>
</dbReference>
<dbReference type="OrthoDB" id="9760715at2"/>
<feature type="domain" description="Helicase C-terminal" evidence="5">
    <location>
        <begin position="912"/>
        <end position="1060"/>
    </location>
</feature>
<dbReference type="STRING" id="1912795.BK816_05295"/>
<dbReference type="InterPro" id="IPR049730">
    <property type="entry name" value="SNF2/RAD54-like_C"/>
</dbReference>
<dbReference type="InterPro" id="IPR014001">
    <property type="entry name" value="Helicase_ATP-bd"/>
</dbReference>
<dbReference type="Pfam" id="PF00176">
    <property type="entry name" value="SNF2-rel_dom"/>
    <property type="match status" value="1"/>
</dbReference>
<dbReference type="Pfam" id="PF00271">
    <property type="entry name" value="Helicase_C"/>
    <property type="match status" value="1"/>
</dbReference>
<evidence type="ECO:0000259" key="3">
    <source>
        <dbReference type="PROSITE" id="PS50966"/>
    </source>
</evidence>
<keyword evidence="2" id="KW-0479">Metal-binding</keyword>
<name>A0A1D9MKR8_9ACTO</name>
<gene>
    <name evidence="6" type="ORF">BK816_05295</name>
</gene>
<accession>A0A1D9MKR8</accession>
<evidence type="ECO:0000313" key="7">
    <source>
        <dbReference type="Proteomes" id="UP000176288"/>
    </source>
</evidence>
<keyword evidence="2" id="KW-0863">Zinc-finger</keyword>
<dbReference type="Proteomes" id="UP000176288">
    <property type="component" value="Chromosome"/>
</dbReference>
<dbReference type="Gene3D" id="3.40.50.10810">
    <property type="entry name" value="Tandem AAA-ATPase domain"/>
    <property type="match status" value="1"/>
</dbReference>
<dbReference type="SMART" id="SM00487">
    <property type="entry name" value="DEXDc"/>
    <property type="match status" value="1"/>
</dbReference>
<dbReference type="AlphaFoldDB" id="A0A1D9MKR8"/>
<sequence length="1076" mass="121108">MSNLPELALPEDLISDLLACTDEVIASLCGANEYVQGNNYAKNERVFALKLVSDEYRQEVYAQVLGKGRLYTGKLVFSPAQDPQLGCTCPRGGNCKHNAAVLIKLREQAQMQGAGDWRSLLNTFGAIVPKPNGQQDPSQLGIRFSFGTNTEIMPIIRRKGDKKFLPLSLSTLNDLQRGQYHQADISAGAVSALLDFLNFSQIRFRSNDYWQLNEIHPEMLEKLIACKRQNLVFLDINDQIIELSDYPALARLWIDQAENSSKDKGPLSVRLGFWQPCYEMQTGLIEILDYQVADLNGKLIYESTTRTLYPCVEQLPLAFLRKFEQQSILEIPENARKNFESEVATVLANVLTLSSHTEWSLPAPPQTRWGIGVTWLVSALTNKAIEIQLLWGIDEKHAQGYFPGNLPTEDEQRLQTKLAELRAKLPPIFSAAVRPYAKVQLALPTWLQLREELHRLVKSGEIFWRVDPQLLELELNEGEVQIALSPSFKPEMDWLDIAITVKVQGKEIPLKKILVALSAKQKYLIEGKQVISLSDPALEKLKDLIVESQQFNGIKSNEPLAGELKLSKAQIGIWEDLVELAENAPKNWGDFFPRLEENYQVPPLTANKDFTLRSYQRSGYVWLYQRAIQGLGGILADDMGLGKTLQMLTLIASLKQQKQLQDSSPVLVVAPTSVLGTWRSEAQRFYPELKVVVLANRSNELSKLEANIADADIVITSYAVARLDESLHEQITYSGLILDEAQAVKNPQTKLYRALKAIKANWCFAITGTPVENSVMDLWALLSLCVPNLLPKATFFRQVFVKAIEKEGDQDRLDQLLDRIHPYLLRRTKSEVALELPPKTEQVVRLELDPKHKKLYDSFLIREKQKILGMLGDIQDNRLAILSSLTRLRQLAIDPALLSADYEDIQSVKIDFLTSELETIQADGHKVLVFSQFTSFLQRVAKALENRGISFDYLDGATRKRPEVIEHFKQSDTTAFLISLKAGGTGLTLTEADYVYLVDPWWNPAAEAQAVDRAHRIGQDKKVHVYRLISAGTIEEKVVELQERKQSIITSVVEGAKDLAKQGTLSASDIENLLSD</sequence>
<dbReference type="SMART" id="SM00490">
    <property type="entry name" value="HELICc"/>
    <property type="match status" value="1"/>
</dbReference>
<dbReference type="PANTHER" id="PTHR10799">
    <property type="entry name" value="SNF2/RAD54 HELICASE FAMILY"/>
    <property type="match status" value="1"/>
</dbReference>
<dbReference type="InterPro" id="IPR007527">
    <property type="entry name" value="Znf_SWIM"/>
</dbReference>
<dbReference type="GO" id="GO:0005524">
    <property type="term" value="F:ATP binding"/>
    <property type="evidence" value="ECO:0007669"/>
    <property type="project" value="InterPro"/>
</dbReference>
<evidence type="ECO:0000259" key="4">
    <source>
        <dbReference type="PROSITE" id="PS51192"/>
    </source>
</evidence>
<dbReference type="InterPro" id="IPR038718">
    <property type="entry name" value="SNF2-like_sf"/>
</dbReference>
<keyword evidence="7" id="KW-1185">Reference proteome</keyword>
<dbReference type="RefSeq" id="WP_071164245.1">
    <property type="nucleotide sequence ID" value="NZ_CP017812.1"/>
</dbReference>
<evidence type="ECO:0000256" key="2">
    <source>
        <dbReference type="PROSITE-ProRule" id="PRU00325"/>
    </source>
</evidence>
<dbReference type="GO" id="GO:0016787">
    <property type="term" value="F:hydrolase activity"/>
    <property type="evidence" value="ECO:0007669"/>
    <property type="project" value="UniProtKB-KW"/>
</dbReference>
<dbReference type="CDD" id="cd18793">
    <property type="entry name" value="SF2_C_SNF"/>
    <property type="match status" value="1"/>
</dbReference>
<dbReference type="PROSITE" id="PS50966">
    <property type="entry name" value="ZF_SWIM"/>
    <property type="match status" value="1"/>
</dbReference>
<evidence type="ECO:0000259" key="5">
    <source>
        <dbReference type="PROSITE" id="PS51194"/>
    </source>
</evidence>
<dbReference type="KEGG" id="avu:BK816_05295"/>
<evidence type="ECO:0008006" key="8">
    <source>
        <dbReference type="Google" id="ProtNLM"/>
    </source>
</evidence>
<evidence type="ECO:0000313" key="6">
    <source>
        <dbReference type="EMBL" id="AOZ72779.1"/>
    </source>
</evidence>
<protein>
    <recommendedName>
        <fullName evidence="8">Helicase</fullName>
    </recommendedName>
</protein>